<accession>A0ACB8E8G4</accession>
<name>A0ACB8E8G4_9SAUR</name>
<dbReference type="Proteomes" id="UP000827872">
    <property type="component" value="Linkage Group LG10"/>
</dbReference>
<evidence type="ECO:0000313" key="1">
    <source>
        <dbReference type="EMBL" id="KAH7988607.1"/>
    </source>
</evidence>
<sequence>MVGKTSQEAKGQDANSEASCSGSQRCCWGRTAPSSWLLTAFLFSVASVACCVYLGMKTNDLQARVLAMEMAQGDLSAAAAASYQLLPSYSLDQLNSWMQEKVERLLAQKSYEHMAKIRIAREVPPECNCPPEVGNNCSGLCFGFECMIV</sequence>
<dbReference type="EMBL" id="CM037623">
    <property type="protein sequence ID" value="KAH7988607.1"/>
    <property type="molecule type" value="Genomic_DNA"/>
</dbReference>
<reference evidence="1" key="1">
    <citation type="submission" date="2021-08" db="EMBL/GenBank/DDBJ databases">
        <title>The first chromosome-level gecko genome reveals the dynamic sex chromosomes of Neotropical dwarf geckos (Sphaerodactylidae: Sphaerodactylus).</title>
        <authorList>
            <person name="Pinto B.J."/>
            <person name="Keating S.E."/>
            <person name="Gamble T."/>
        </authorList>
    </citation>
    <scope>NUCLEOTIDE SEQUENCE</scope>
    <source>
        <strain evidence="1">TG3544</strain>
    </source>
</reference>
<comment type="caution">
    <text evidence="1">The sequence shown here is derived from an EMBL/GenBank/DDBJ whole genome shotgun (WGS) entry which is preliminary data.</text>
</comment>
<keyword evidence="2" id="KW-1185">Reference proteome</keyword>
<organism evidence="1 2">
    <name type="scientific">Sphaerodactylus townsendi</name>
    <dbReference type="NCBI Taxonomy" id="933632"/>
    <lineage>
        <taxon>Eukaryota</taxon>
        <taxon>Metazoa</taxon>
        <taxon>Chordata</taxon>
        <taxon>Craniata</taxon>
        <taxon>Vertebrata</taxon>
        <taxon>Euteleostomi</taxon>
        <taxon>Lepidosauria</taxon>
        <taxon>Squamata</taxon>
        <taxon>Bifurcata</taxon>
        <taxon>Gekkota</taxon>
        <taxon>Sphaerodactylidae</taxon>
        <taxon>Sphaerodactylus</taxon>
    </lineage>
</organism>
<proteinExistence type="predicted"/>
<gene>
    <name evidence="1" type="ORF">K3G42_019482</name>
</gene>
<evidence type="ECO:0000313" key="2">
    <source>
        <dbReference type="Proteomes" id="UP000827872"/>
    </source>
</evidence>
<protein>
    <submittedName>
        <fullName evidence="1">Uncharacterized protein</fullName>
    </submittedName>
</protein>